<dbReference type="EMBL" id="GEEE01019885">
    <property type="protein sequence ID" value="JAP43340.1"/>
    <property type="molecule type" value="Transcribed_RNA"/>
</dbReference>
<dbReference type="PANTHER" id="PTHR22958">
    <property type="entry name" value="GLYCEROPHOSPHORYL DIESTER PHOSPHODIESTERASE"/>
    <property type="match status" value="1"/>
</dbReference>
<organism evidence="3">
    <name type="scientific">Schistocephalus solidus</name>
    <name type="common">Tapeworm</name>
    <dbReference type="NCBI Taxonomy" id="70667"/>
    <lineage>
        <taxon>Eukaryota</taxon>
        <taxon>Metazoa</taxon>
        <taxon>Spiralia</taxon>
        <taxon>Lophotrochozoa</taxon>
        <taxon>Platyhelminthes</taxon>
        <taxon>Cestoda</taxon>
        <taxon>Eucestoda</taxon>
        <taxon>Diphyllobothriidea</taxon>
        <taxon>Diphyllobothriidae</taxon>
        <taxon>Schistocephalus</taxon>
    </lineage>
</organism>
<accession>A0A0X3NW10</accession>
<evidence type="ECO:0000313" key="3">
    <source>
        <dbReference type="EMBL" id="JAP43340.1"/>
    </source>
</evidence>
<dbReference type="PROSITE" id="PS51704">
    <property type="entry name" value="GP_PDE"/>
    <property type="match status" value="1"/>
</dbReference>
<dbReference type="GO" id="GO:0046475">
    <property type="term" value="P:glycerophospholipid catabolic process"/>
    <property type="evidence" value="ECO:0007669"/>
    <property type="project" value="TreeGrafter"/>
</dbReference>
<keyword evidence="1" id="KW-0378">Hydrolase</keyword>
<proteinExistence type="predicted"/>
<evidence type="ECO:0000259" key="2">
    <source>
        <dbReference type="PROSITE" id="PS51704"/>
    </source>
</evidence>
<dbReference type="InterPro" id="IPR030395">
    <property type="entry name" value="GP_PDE_dom"/>
</dbReference>
<feature type="domain" description="GP-PDE" evidence="2">
    <location>
        <begin position="202"/>
        <end position="569"/>
    </location>
</feature>
<dbReference type="Gene3D" id="3.20.20.190">
    <property type="entry name" value="Phosphatidylinositol (PI) phosphodiesterase"/>
    <property type="match status" value="1"/>
</dbReference>
<gene>
    <name evidence="3" type="primary">GDE1</name>
    <name evidence="3" type="ORF">TR86980</name>
</gene>
<dbReference type="Pfam" id="PF03009">
    <property type="entry name" value="GDPD"/>
    <property type="match status" value="1"/>
</dbReference>
<dbReference type="SUPFAM" id="SSF51695">
    <property type="entry name" value="PLC-like phosphodiesterases"/>
    <property type="match status" value="1"/>
</dbReference>
<dbReference type="GO" id="GO:0008081">
    <property type="term" value="F:phosphoric diester hydrolase activity"/>
    <property type="evidence" value="ECO:0007669"/>
    <property type="project" value="InterPro"/>
</dbReference>
<sequence>MISGLTKTSSILSHALSDDSHVFLLYFCGIRSRLHNRLLVKSVIANSTPINLSKSACILNCGASREASWRIEGDEIEKRWLSVGSSAVTGLLCRHTSEKPVITWLVELTLASSSTGAPVKGTSMKLNCPANSIVEAGKQSVKIDDSSNGFLDVYYLAISPTAHDQKAAYQDAACLSKHLDPVNYPGFPLRPVSAQPVSPGEVLLVGHRGLGAETADAPRDCQWPENTLLSFLKAHQLGLPMVELDIQPMRDDSDFVLYHNFNLRTTEVTQSTTHQSSCGCPKYQVDLFDESKVNKRTPNLFPTLSRDDIENILTETHAVDCTHASNVHTGHEALVISALAQTDIGAPLECNRASPLARYLPLFSDMLKLVPNELALDVEVKYPVETPLSAFRLIHEQGQSEDSLAGYGCPYDYFYPINKYADNLLNMLWKLGRNRRIILSSFNPDMCLALKLKQSTYPVLFISRAGLDTSDSIDWAHTLDPRHVSALSSACWAHLANLDGVVLHSCCLQASPSGTDESTRELLSFLSDNRLSCIPYGPGISTADYRKYAARIGLTGVCINDVVDLAKTEDLRWTPAE</sequence>
<protein>
    <submittedName>
        <fullName evidence="3">Glycerophosphodiester phosphodiesterase gde1</fullName>
    </submittedName>
</protein>
<dbReference type="AlphaFoldDB" id="A0A0X3NW10"/>
<reference evidence="3" key="1">
    <citation type="submission" date="2016-01" db="EMBL/GenBank/DDBJ databases">
        <title>Reference transcriptome for the parasite Schistocephalus solidus: insights into the molecular evolution of parasitism.</title>
        <authorList>
            <person name="Hebert F.O."/>
            <person name="Grambauer S."/>
            <person name="Barber I."/>
            <person name="Landry C.R."/>
            <person name="Aubin-Horth N."/>
        </authorList>
    </citation>
    <scope>NUCLEOTIDE SEQUENCE</scope>
</reference>
<dbReference type="InterPro" id="IPR051578">
    <property type="entry name" value="GDPD"/>
</dbReference>
<name>A0A0X3NW10_SCHSO</name>
<dbReference type="InterPro" id="IPR017946">
    <property type="entry name" value="PLC-like_Pdiesterase_TIM-brl"/>
</dbReference>
<evidence type="ECO:0000256" key="1">
    <source>
        <dbReference type="ARBA" id="ARBA00022801"/>
    </source>
</evidence>
<dbReference type="PANTHER" id="PTHR22958:SF1">
    <property type="entry name" value="GLYCEROPHOSPHOCHOLINE PHOSPHODIESTERASE GPCPD1"/>
    <property type="match status" value="1"/>
</dbReference>